<dbReference type="STRING" id="3750.A0A498KFR0"/>
<evidence type="ECO:0000256" key="3">
    <source>
        <dbReference type="ARBA" id="ARBA00022729"/>
    </source>
</evidence>
<feature type="domain" description="Subtilisin-like protease fibronectin type-III" evidence="5">
    <location>
        <begin position="285"/>
        <end position="379"/>
    </location>
</feature>
<evidence type="ECO:0000256" key="2">
    <source>
        <dbReference type="ARBA" id="ARBA00011073"/>
    </source>
</evidence>
<proteinExistence type="inferred from homology"/>
<dbReference type="InterPro" id="IPR010259">
    <property type="entry name" value="S8pro/Inhibitor_I9"/>
</dbReference>
<dbReference type="GO" id="GO:0004252">
    <property type="term" value="F:serine-type endopeptidase activity"/>
    <property type="evidence" value="ECO:0007669"/>
    <property type="project" value="InterPro"/>
</dbReference>
<evidence type="ECO:0000313" key="6">
    <source>
        <dbReference type="EMBL" id="RXI04303.1"/>
    </source>
</evidence>
<dbReference type="PANTHER" id="PTHR10795">
    <property type="entry name" value="PROPROTEIN CONVERTASE SUBTILISIN/KEXIN"/>
    <property type="match status" value="1"/>
</dbReference>
<evidence type="ECO:0008006" key="8">
    <source>
        <dbReference type="Google" id="ProtNLM"/>
    </source>
</evidence>
<keyword evidence="3" id="KW-0732">Signal</keyword>
<dbReference type="GO" id="GO:0005576">
    <property type="term" value="C:extracellular region"/>
    <property type="evidence" value="ECO:0007669"/>
    <property type="project" value="UniProtKB-SubCell"/>
</dbReference>
<evidence type="ECO:0000313" key="7">
    <source>
        <dbReference type="Proteomes" id="UP000290289"/>
    </source>
</evidence>
<accession>A0A498KFR0</accession>
<dbReference type="Pfam" id="PF17766">
    <property type="entry name" value="fn3_6"/>
    <property type="match status" value="1"/>
</dbReference>
<dbReference type="InterPro" id="IPR045051">
    <property type="entry name" value="SBT"/>
</dbReference>
<name>A0A498KFR0_MALDO</name>
<dbReference type="EMBL" id="RDQH01000329">
    <property type="protein sequence ID" value="RXI04303.1"/>
    <property type="molecule type" value="Genomic_DNA"/>
</dbReference>
<comment type="subcellular location">
    <subcellularLocation>
        <location evidence="1">Secreted</location>
    </subcellularLocation>
</comment>
<dbReference type="Proteomes" id="UP000290289">
    <property type="component" value="Chromosome 3"/>
</dbReference>
<gene>
    <name evidence="6" type="ORF">DVH24_038577</name>
</gene>
<feature type="domain" description="Inhibitor I9" evidence="4">
    <location>
        <begin position="95"/>
        <end position="129"/>
    </location>
</feature>
<keyword evidence="7" id="KW-1185">Reference proteome</keyword>
<evidence type="ECO:0000256" key="1">
    <source>
        <dbReference type="ARBA" id="ARBA00004613"/>
    </source>
</evidence>
<dbReference type="AlphaFoldDB" id="A0A498KFR0"/>
<dbReference type="Pfam" id="PF05922">
    <property type="entry name" value="Inhibitor_I9"/>
    <property type="match status" value="1"/>
</dbReference>
<protein>
    <recommendedName>
        <fullName evidence="8">Subtilisin-like protease fibronectin type-III domain-containing protein</fullName>
    </recommendedName>
</protein>
<dbReference type="Gene3D" id="3.40.50.200">
    <property type="entry name" value="Peptidase S8/S53 domain"/>
    <property type="match status" value="2"/>
</dbReference>
<comment type="similarity">
    <text evidence="2">Belongs to the peptidase S8 family.</text>
</comment>
<dbReference type="Gene3D" id="2.60.40.2310">
    <property type="match status" value="1"/>
</dbReference>
<dbReference type="GO" id="GO:0006508">
    <property type="term" value="P:proteolysis"/>
    <property type="evidence" value="ECO:0007669"/>
    <property type="project" value="InterPro"/>
</dbReference>
<dbReference type="Gene3D" id="3.30.70.80">
    <property type="entry name" value="Peptidase S8 propeptide/proteinase inhibitor I9"/>
    <property type="match status" value="1"/>
</dbReference>
<dbReference type="SUPFAM" id="SSF52743">
    <property type="entry name" value="Subtilisin-like"/>
    <property type="match status" value="1"/>
</dbReference>
<comment type="caution">
    <text evidence="6">The sequence shown here is derived from an EMBL/GenBank/DDBJ whole genome shotgun (WGS) entry which is preliminary data.</text>
</comment>
<evidence type="ECO:0000259" key="4">
    <source>
        <dbReference type="Pfam" id="PF05922"/>
    </source>
</evidence>
<dbReference type="InterPro" id="IPR037045">
    <property type="entry name" value="S8pro/Inhibitor_I9_sf"/>
</dbReference>
<reference evidence="6 7" key="1">
    <citation type="submission" date="2018-10" db="EMBL/GenBank/DDBJ databases">
        <title>A high-quality apple genome assembly.</title>
        <authorList>
            <person name="Hu J."/>
        </authorList>
    </citation>
    <scope>NUCLEOTIDE SEQUENCE [LARGE SCALE GENOMIC DNA]</scope>
    <source>
        <strain evidence="7">cv. HFTH1</strain>
        <tissue evidence="6">Young leaf</tissue>
    </source>
</reference>
<dbReference type="InterPro" id="IPR036852">
    <property type="entry name" value="Peptidase_S8/S53_dom_sf"/>
</dbReference>
<organism evidence="6 7">
    <name type="scientific">Malus domestica</name>
    <name type="common">Apple</name>
    <name type="synonym">Pyrus malus</name>
    <dbReference type="NCBI Taxonomy" id="3750"/>
    <lineage>
        <taxon>Eukaryota</taxon>
        <taxon>Viridiplantae</taxon>
        <taxon>Streptophyta</taxon>
        <taxon>Embryophyta</taxon>
        <taxon>Tracheophyta</taxon>
        <taxon>Spermatophyta</taxon>
        <taxon>Magnoliopsida</taxon>
        <taxon>eudicotyledons</taxon>
        <taxon>Gunneridae</taxon>
        <taxon>Pentapetalae</taxon>
        <taxon>rosids</taxon>
        <taxon>fabids</taxon>
        <taxon>Rosales</taxon>
        <taxon>Rosaceae</taxon>
        <taxon>Amygdaloideae</taxon>
        <taxon>Maleae</taxon>
        <taxon>Malus</taxon>
    </lineage>
</organism>
<evidence type="ECO:0000259" key="5">
    <source>
        <dbReference type="Pfam" id="PF17766"/>
    </source>
</evidence>
<sequence length="385" mass="42299">MFPGDEEILHPLVPVYKVLYLHLAHKVLEKMTMARHGHGALRSTSGTWGSLSGRVYSPLLSQHLNILERVVQGRCSLIRVSLLRSNSAESLLVRSFNGFAAYRTDQEREKLANMKGVVSVFPSRELQLQTTRSWDFMGLSEKFNRSPSVESDAVVGVINSGIWPESESFKDEGLGPPPKKWKGACEGGKNFTCNNMTLKYISILVASLINDTNSSILDGEFAFGSGHINPVKAIDPGLVYEASKEDYIKLLCTRYDESTVRLISGDNSSCPTGPEKRSPVELIGPSMGAKVAAMEPFTVKFHRRVKNVGLANSTYNAKISPNAKVDIKVAPEVLSFKSLNEDQTFDVTIVGSSSQFESRVSAALVWSDGTHTVRSPIVVYTVPRT</sequence>
<dbReference type="InterPro" id="IPR041469">
    <property type="entry name" value="Subtilisin-like_FN3"/>
</dbReference>